<feature type="domain" description="Release factor glutamine methyltransferase N-terminal" evidence="7">
    <location>
        <begin position="5"/>
        <end position="81"/>
    </location>
</feature>
<comment type="similarity">
    <text evidence="5">Belongs to the protein N5-glutamine methyltransferase family. PrmC subfamily.</text>
</comment>
<dbReference type="PANTHER" id="PTHR18895">
    <property type="entry name" value="HEMK METHYLTRANSFERASE"/>
    <property type="match status" value="1"/>
</dbReference>
<evidence type="ECO:0000256" key="1">
    <source>
        <dbReference type="ARBA" id="ARBA00022603"/>
    </source>
</evidence>
<keyword evidence="1 5" id="KW-0489">Methyltransferase</keyword>
<keyword evidence="9" id="KW-1185">Reference proteome</keyword>
<comment type="function">
    <text evidence="5">Methylates the class 1 translation termination release factors RF1/PrfA and RF2/PrfB on the glutamine residue of the universally conserved GGQ motif.</text>
</comment>
<feature type="domain" description="Methyltransferase small" evidence="6">
    <location>
        <begin position="115"/>
        <end position="200"/>
    </location>
</feature>
<comment type="caution">
    <text evidence="8">The sequence shown here is derived from an EMBL/GenBank/DDBJ whole genome shotgun (WGS) entry which is preliminary data.</text>
</comment>
<dbReference type="NCBIfam" id="TIGR00536">
    <property type="entry name" value="hemK_fam"/>
    <property type="match status" value="1"/>
</dbReference>
<dbReference type="PANTHER" id="PTHR18895:SF74">
    <property type="entry name" value="MTRF1L RELEASE FACTOR GLUTAMINE METHYLTRANSFERASE"/>
    <property type="match status" value="1"/>
</dbReference>
<dbReference type="EMBL" id="JBHSPH010000001">
    <property type="protein sequence ID" value="MFC5861337.1"/>
    <property type="molecule type" value="Genomic_DNA"/>
</dbReference>
<sequence length="289" mass="32133">MKVRELLARAEERLRSGPHPDRARLDAETLLLHAFRAKKTDRNRAWLLTHADDEADVETQVAFEAFMSRRIAGEPIQYILGECEFFGLPFTVTRDVLIPRPETEHLVEKVIRIAQSLPQQDPLHIADIGTGSGAIAVAAAHTLPQARILATDLSPNALSAARQNAERNNVADRIELVEGDLLSPLAGHRFSIIASNPPYVPMADCDTLSKEVRDYEPHLALFAGGDGLDVYRRLIPNAREHLVPGGWLLMEIGYGQQEAIAKLFQSNGYLKIQFIPDYQLIPRVAVAQK</sequence>
<reference evidence="9" key="1">
    <citation type="journal article" date="2019" name="Int. J. Syst. Evol. Microbiol.">
        <title>The Global Catalogue of Microorganisms (GCM) 10K type strain sequencing project: providing services to taxonomists for standard genome sequencing and annotation.</title>
        <authorList>
            <consortium name="The Broad Institute Genomics Platform"/>
            <consortium name="The Broad Institute Genome Sequencing Center for Infectious Disease"/>
            <person name="Wu L."/>
            <person name="Ma J."/>
        </authorList>
    </citation>
    <scope>NUCLEOTIDE SEQUENCE [LARGE SCALE GENOMIC DNA]</scope>
    <source>
        <strain evidence="9">JCM 4087</strain>
    </source>
</reference>
<dbReference type="PROSITE" id="PS00092">
    <property type="entry name" value="N6_MTASE"/>
    <property type="match status" value="1"/>
</dbReference>
<evidence type="ECO:0000313" key="8">
    <source>
        <dbReference type="EMBL" id="MFC5861337.1"/>
    </source>
</evidence>
<keyword evidence="3 5" id="KW-0949">S-adenosyl-L-methionine</keyword>
<dbReference type="Pfam" id="PF05175">
    <property type="entry name" value="MTS"/>
    <property type="match status" value="1"/>
</dbReference>
<dbReference type="SUPFAM" id="SSF53335">
    <property type="entry name" value="S-adenosyl-L-methionine-dependent methyltransferases"/>
    <property type="match status" value="1"/>
</dbReference>
<dbReference type="GO" id="GO:0032259">
    <property type="term" value="P:methylation"/>
    <property type="evidence" value="ECO:0007669"/>
    <property type="project" value="UniProtKB-KW"/>
</dbReference>
<feature type="binding site" evidence="5">
    <location>
        <begin position="129"/>
        <end position="133"/>
    </location>
    <ligand>
        <name>S-adenosyl-L-methionine</name>
        <dbReference type="ChEBI" id="CHEBI:59789"/>
    </ligand>
</feature>
<feature type="binding site" evidence="5">
    <location>
        <position position="196"/>
    </location>
    <ligand>
        <name>S-adenosyl-L-methionine</name>
        <dbReference type="ChEBI" id="CHEBI:59789"/>
    </ligand>
</feature>
<evidence type="ECO:0000256" key="2">
    <source>
        <dbReference type="ARBA" id="ARBA00022679"/>
    </source>
</evidence>
<dbReference type="Proteomes" id="UP001596091">
    <property type="component" value="Unassembled WGS sequence"/>
</dbReference>
<organism evidence="8 9">
    <name type="scientific">Acidicapsa dinghuensis</name>
    <dbReference type="NCBI Taxonomy" id="2218256"/>
    <lineage>
        <taxon>Bacteria</taxon>
        <taxon>Pseudomonadati</taxon>
        <taxon>Acidobacteriota</taxon>
        <taxon>Terriglobia</taxon>
        <taxon>Terriglobales</taxon>
        <taxon>Acidobacteriaceae</taxon>
        <taxon>Acidicapsa</taxon>
    </lineage>
</organism>
<dbReference type="Gene3D" id="3.40.50.150">
    <property type="entry name" value="Vaccinia Virus protein VP39"/>
    <property type="match status" value="1"/>
</dbReference>
<evidence type="ECO:0000256" key="5">
    <source>
        <dbReference type="HAMAP-Rule" id="MF_02126"/>
    </source>
</evidence>
<dbReference type="GO" id="GO:0102559">
    <property type="term" value="F:peptide chain release factor N(5)-glutamine methyltransferase activity"/>
    <property type="evidence" value="ECO:0007669"/>
    <property type="project" value="UniProtKB-EC"/>
</dbReference>
<evidence type="ECO:0000256" key="4">
    <source>
        <dbReference type="ARBA" id="ARBA00048391"/>
    </source>
</evidence>
<protein>
    <recommendedName>
        <fullName evidence="5">Release factor glutamine methyltransferase</fullName>
        <shortName evidence="5">RF MTase</shortName>
        <ecNumber evidence="5">2.1.1.297</ecNumber>
    </recommendedName>
    <alternativeName>
        <fullName evidence="5">N5-glutamine methyltransferase PrmC</fullName>
    </alternativeName>
    <alternativeName>
        <fullName evidence="5">Protein-(glutamine-N5) MTase PrmC</fullName>
    </alternativeName>
    <alternativeName>
        <fullName evidence="5">Protein-glutamine N-methyltransferase PrmC</fullName>
    </alternativeName>
</protein>
<dbReference type="NCBIfam" id="TIGR03534">
    <property type="entry name" value="RF_mod_PrmC"/>
    <property type="match status" value="1"/>
</dbReference>
<comment type="catalytic activity">
    <reaction evidence="4 5">
        <text>L-glutaminyl-[peptide chain release factor] + S-adenosyl-L-methionine = N(5)-methyl-L-glutaminyl-[peptide chain release factor] + S-adenosyl-L-homocysteine + H(+)</text>
        <dbReference type="Rhea" id="RHEA:42896"/>
        <dbReference type="Rhea" id="RHEA-COMP:10271"/>
        <dbReference type="Rhea" id="RHEA-COMP:10272"/>
        <dbReference type="ChEBI" id="CHEBI:15378"/>
        <dbReference type="ChEBI" id="CHEBI:30011"/>
        <dbReference type="ChEBI" id="CHEBI:57856"/>
        <dbReference type="ChEBI" id="CHEBI:59789"/>
        <dbReference type="ChEBI" id="CHEBI:61891"/>
        <dbReference type="EC" id="2.1.1.297"/>
    </reaction>
</comment>
<keyword evidence="2 5" id="KW-0808">Transferase</keyword>
<evidence type="ECO:0000259" key="6">
    <source>
        <dbReference type="Pfam" id="PF05175"/>
    </source>
</evidence>
<feature type="binding site" evidence="5">
    <location>
        <position position="152"/>
    </location>
    <ligand>
        <name>S-adenosyl-L-methionine</name>
        <dbReference type="ChEBI" id="CHEBI:59789"/>
    </ligand>
</feature>
<name>A0ABW1EAI1_9BACT</name>
<dbReference type="EC" id="2.1.1.297" evidence="5"/>
<proteinExistence type="inferred from homology"/>
<accession>A0ABW1EAI1</accession>
<dbReference type="InterPro" id="IPR040758">
    <property type="entry name" value="PrmC_N"/>
</dbReference>
<dbReference type="InterPro" id="IPR007848">
    <property type="entry name" value="Small_mtfrase_dom"/>
</dbReference>
<feature type="binding site" evidence="5">
    <location>
        <begin position="196"/>
        <end position="199"/>
    </location>
    <ligand>
        <name>substrate</name>
    </ligand>
</feature>
<evidence type="ECO:0000313" key="9">
    <source>
        <dbReference type="Proteomes" id="UP001596091"/>
    </source>
</evidence>
<evidence type="ECO:0000259" key="7">
    <source>
        <dbReference type="Pfam" id="PF17827"/>
    </source>
</evidence>
<dbReference type="Pfam" id="PF17827">
    <property type="entry name" value="PrmC_N"/>
    <property type="match status" value="1"/>
</dbReference>
<dbReference type="InterPro" id="IPR002052">
    <property type="entry name" value="DNA_methylase_N6_adenine_CS"/>
</dbReference>
<dbReference type="InterPro" id="IPR029063">
    <property type="entry name" value="SAM-dependent_MTases_sf"/>
</dbReference>
<dbReference type="HAMAP" id="MF_02126">
    <property type="entry name" value="RF_methyltr_PrmC"/>
    <property type="match status" value="1"/>
</dbReference>
<dbReference type="InterPro" id="IPR019874">
    <property type="entry name" value="RF_methyltr_PrmC"/>
</dbReference>
<dbReference type="Gene3D" id="1.10.8.10">
    <property type="entry name" value="DNA helicase RuvA subunit, C-terminal domain"/>
    <property type="match status" value="1"/>
</dbReference>
<dbReference type="CDD" id="cd02440">
    <property type="entry name" value="AdoMet_MTases"/>
    <property type="match status" value="1"/>
</dbReference>
<dbReference type="RefSeq" id="WP_263333903.1">
    <property type="nucleotide sequence ID" value="NZ_JAGSYH010000002.1"/>
</dbReference>
<comment type="caution">
    <text evidence="5">Lacks conserved residue(s) required for the propagation of feature annotation.</text>
</comment>
<evidence type="ECO:0000256" key="3">
    <source>
        <dbReference type="ARBA" id="ARBA00022691"/>
    </source>
</evidence>
<dbReference type="InterPro" id="IPR004556">
    <property type="entry name" value="HemK-like"/>
</dbReference>
<dbReference type="InterPro" id="IPR050320">
    <property type="entry name" value="N5-glutamine_MTase"/>
</dbReference>
<gene>
    <name evidence="5 8" type="primary">prmC</name>
    <name evidence="8" type="ORF">ACFPT7_03440</name>
</gene>